<keyword evidence="2" id="KW-1185">Reference proteome</keyword>
<accession>N0B2R1</accession>
<evidence type="ECO:0000313" key="1">
    <source>
        <dbReference type="EMBL" id="AGK56457.1"/>
    </source>
</evidence>
<dbReference type="STRING" id="670307.HYPDE_23858"/>
<proteinExistence type="predicted"/>
<dbReference type="HOGENOM" id="CLU_2537999_0_0_5"/>
<gene>
    <name evidence="1" type="ORF">HYPDE_23858</name>
</gene>
<organism evidence="1 2">
    <name type="scientific">Hyphomicrobium denitrificans 1NES1</name>
    <dbReference type="NCBI Taxonomy" id="670307"/>
    <lineage>
        <taxon>Bacteria</taxon>
        <taxon>Pseudomonadati</taxon>
        <taxon>Pseudomonadota</taxon>
        <taxon>Alphaproteobacteria</taxon>
        <taxon>Hyphomicrobiales</taxon>
        <taxon>Hyphomicrobiaceae</taxon>
        <taxon>Hyphomicrobium</taxon>
    </lineage>
</organism>
<sequence length="83" mass="8922">MAINAVVISRSDPGAVPGASTISLCRALRPALRRRVAGRNQEWGRNRIDEGLKDLAFARHDTTVIGSHRIVANDNYAEAALAA</sequence>
<evidence type="ECO:0000313" key="2">
    <source>
        <dbReference type="Proteomes" id="UP000005952"/>
    </source>
</evidence>
<dbReference type="EMBL" id="CP005587">
    <property type="protein sequence ID" value="AGK56457.1"/>
    <property type="molecule type" value="Genomic_DNA"/>
</dbReference>
<dbReference type="AlphaFoldDB" id="N0B2R1"/>
<dbReference type="Proteomes" id="UP000005952">
    <property type="component" value="Chromosome"/>
</dbReference>
<reference evidence="1 2" key="1">
    <citation type="journal article" date="2013" name="Genome Announc.">
        <title>Genome sequences for three denitrifying bacterial strains isolated from a uranium- and nitrate-contaminated subsurface environment.</title>
        <authorList>
            <person name="Venkatramanan R."/>
            <person name="Prakash O."/>
            <person name="Woyke T."/>
            <person name="Chain P."/>
            <person name="Goodwin L.A."/>
            <person name="Watson D."/>
            <person name="Brooks S."/>
            <person name="Kostka J.E."/>
            <person name="Green S.J."/>
        </authorList>
    </citation>
    <scope>NUCLEOTIDE SEQUENCE [LARGE SCALE GENOMIC DNA]</scope>
    <source>
        <strain evidence="1 2">1NES1</strain>
    </source>
</reference>
<dbReference type="KEGG" id="hdt:HYPDE_23858"/>
<name>N0B2R1_9HYPH</name>
<protein>
    <submittedName>
        <fullName evidence="1">Uncharacterized protein</fullName>
    </submittedName>
</protein>